<gene>
    <name evidence="3" type="ORF">EGW08_009639</name>
</gene>
<dbReference type="SUPFAM" id="SSF81383">
    <property type="entry name" value="F-box domain"/>
    <property type="match status" value="1"/>
</dbReference>
<dbReference type="Gene3D" id="1.20.1280.50">
    <property type="match status" value="1"/>
</dbReference>
<keyword evidence="4" id="KW-1185">Reference proteome</keyword>
<feature type="region of interest" description="Disordered" evidence="1">
    <location>
        <begin position="475"/>
        <end position="563"/>
    </location>
</feature>
<evidence type="ECO:0000313" key="3">
    <source>
        <dbReference type="EMBL" id="RUS82611.1"/>
    </source>
</evidence>
<dbReference type="OrthoDB" id="10257471at2759"/>
<accession>A0A433TM62</accession>
<evidence type="ECO:0000256" key="1">
    <source>
        <dbReference type="SAM" id="MobiDB-lite"/>
    </source>
</evidence>
<evidence type="ECO:0000259" key="2">
    <source>
        <dbReference type="PROSITE" id="PS50181"/>
    </source>
</evidence>
<dbReference type="Pfam" id="PF12937">
    <property type="entry name" value="F-box-like"/>
    <property type="match status" value="1"/>
</dbReference>
<name>A0A433TM62_ELYCH</name>
<reference evidence="3 4" key="1">
    <citation type="submission" date="2019-01" db="EMBL/GenBank/DDBJ databases">
        <title>A draft genome assembly of the solar-powered sea slug Elysia chlorotica.</title>
        <authorList>
            <person name="Cai H."/>
            <person name="Li Q."/>
            <person name="Fang X."/>
            <person name="Li J."/>
            <person name="Curtis N.E."/>
            <person name="Altenburger A."/>
            <person name="Shibata T."/>
            <person name="Feng M."/>
            <person name="Maeda T."/>
            <person name="Schwartz J.A."/>
            <person name="Shigenobu S."/>
            <person name="Lundholm N."/>
            <person name="Nishiyama T."/>
            <person name="Yang H."/>
            <person name="Hasebe M."/>
            <person name="Li S."/>
            <person name="Pierce S.K."/>
            <person name="Wang J."/>
        </authorList>
    </citation>
    <scope>NUCLEOTIDE SEQUENCE [LARGE SCALE GENOMIC DNA]</scope>
    <source>
        <strain evidence="3">EC2010</strain>
        <tissue evidence="3">Whole organism of an adult</tissue>
    </source>
</reference>
<dbReference type="EMBL" id="RQTK01000279">
    <property type="protein sequence ID" value="RUS82611.1"/>
    <property type="molecule type" value="Genomic_DNA"/>
</dbReference>
<dbReference type="AlphaFoldDB" id="A0A433TM62"/>
<feature type="compositionally biased region" description="Polar residues" evidence="1">
    <location>
        <begin position="603"/>
        <end position="616"/>
    </location>
</feature>
<feature type="compositionally biased region" description="Basic and acidic residues" evidence="1">
    <location>
        <begin position="475"/>
        <end position="486"/>
    </location>
</feature>
<proteinExistence type="predicted"/>
<dbReference type="GO" id="GO:0031398">
    <property type="term" value="P:positive regulation of protein ubiquitination"/>
    <property type="evidence" value="ECO:0007669"/>
    <property type="project" value="TreeGrafter"/>
</dbReference>
<dbReference type="InterPro" id="IPR032675">
    <property type="entry name" value="LRR_dom_sf"/>
</dbReference>
<dbReference type="STRING" id="188477.A0A433TM62"/>
<organism evidence="3 4">
    <name type="scientific">Elysia chlorotica</name>
    <name type="common">Eastern emerald elysia</name>
    <name type="synonym">Sea slug</name>
    <dbReference type="NCBI Taxonomy" id="188477"/>
    <lineage>
        <taxon>Eukaryota</taxon>
        <taxon>Metazoa</taxon>
        <taxon>Spiralia</taxon>
        <taxon>Lophotrochozoa</taxon>
        <taxon>Mollusca</taxon>
        <taxon>Gastropoda</taxon>
        <taxon>Heterobranchia</taxon>
        <taxon>Euthyneura</taxon>
        <taxon>Panpulmonata</taxon>
        <taxon>Sacoglossa</taxon>
        <taxon>Placobranchoidea</taxon>
        <taxon>Plakobranchidae</taxon>
        <taxon>Elysia</taxon>
    </lineage>
</organism>
<comment type="caution">
    <text evidence="3">The sequence shown here is derived from an EMBL/GenBank/DDBJ whole genome shotgun (WGS) entry which is preliminary data.</text>
</comment>
<dbReference type="InterPro" id="IPR036047">
    <property type="entry name" value="F-box-like_dom_sf"/>
</dbReference>
<dbReference type="InterPro" id="IPR001810">
    <property type="entry name" value="F-box_dom"/>
</dbReference>
<dbReference type="PANTHER" id="PTHR20933">
    <property type="entry name" value="F-BOX ONLY PROTEIN 33"/>
    <property type="match status" value="1"/>
</dbReference>
<feature type="domain" description="F-box" evidence="2">
    <location>
        <begin position="91"/>
        <end position="138"/>
    </location>
</feature>
<dbReference type="PROSITE" id="PS50181">
    <property type="entry name" value="FBOX"/>
    <property type="match status" value="1"/>
</dbReference>
<dbReference type="SUPFAM" id="SSF52047">
    <property type="entry name" value="RNI-like"/>
    <property type="match status" value="1"/>
</dbReference>
<protein>
    <recommendedName>
        <fullName evidence="2">F-box domain-containing protein</fullName>
    </recommendedName>
</protein>
<sequence length="616" mass="67584">MSRVSRLDFSPCLRLRSSVSGCLSTDSQDMLKHKVPGCSETEDTDTVTDVQTDEIQGDFDGGNITCSTSVVDVDQQLDNVAREKLNERVGAFPLSNLPPDMLLHVFSFLGKNEQLHMSSVCKPWRQLIFSSACLWRKRQMVLRCSHHSRHSRHAFFYARRLGRYLHKLSVACEHPSNHACRSIAVCFRNLMTGLKAPQSLRSFKVTELKLGHTKASVLLAISTSLERFIYSLQHLGCFQMSNAHWPAQEGLKVINTVLTSCQHSLHTLRIDGFFLPRFVPSRATDVLCSGLGQMTCLSKLSIDYFYLDDQSVMTLAAARRAQLRSLKLVACDVSPQSTFVSKTAWFALTRACPSMRVEMVVQGFTVSPAHSLPLLLCPALRLHRLCLSIGNQYTFLDMARLNMAAVLSHVTRHFRRRLSRFEMDIDNHSDPLDSALIRLVRKCRNLASVKVKAYFNSTETDVTLREILRVRRDKQACSGSGRDHVSDTATGSDVTRAEVVTQEDGGGFSGPSSDRTYSISPVGQHGVQQSDGYIPGEAAADPDIDSASGTSGDGSEAAGSLGTMGLRGANGALMTASSARHGSGLATANPTLATRPLQEESLNRPSTSGTATALRI</sequence>
<dbReference type="PANTHER" id="PTHR20933:SF4">
    <property type="entry name" value="F-BOX INVOLVED IN POLYQ PATHOGENESIS, ISOFORM A"/>
    <property type="match status" value="1"/>
</dbReference>
<evidence type="ECO:0000313" key="4">
    <source>
        <dbReference type="Proteomes" id="UP000271974"/>
    </source>
</evidence>
<dbReference type="SMART" id="SM00256">
    <property type="entry name" value="FBOX"/>
    <property type="match status" value="1"/>
</dbReference>
<feature type="compositionally biased region" description="Polar residues" evidence="1">
    <location>
        <begin position="580"/>
        <end position="592"/>
    </location>
</feature>
<dbReference type="Proteomes" id="UP000271974">
    <property type="component" value="Unassembled WGS sequence"/>
</dbReference>
<dbReference type="Gene3D" id="3.80.10.10">
    <property type="entry name" value="Ribonuclease Inhibitor"/>
    <property type="match status" value="1"/>
</dbReference>
<feature type="region of interest" description="Disordered" evidence="1">
    <location>
        <begin position="580"/>
        <end position="616"/>
    </location>
</feature>
<feature type="compositionally biased region" description="Polar residues" evidence="1">
    <location>
        <begin position="510"/>
        <end position="531"/>
    </location>
</feature>